<organism evidence="2 3">
    <name type="scientific">Piloderma croceum (strain F 1598)</name>
    <dbReference type="NCBI Taxonomy" id="765440"/>
    <lineage>
        <taxon>Eukaryota</taxon>
        <taxon>Fungi</taxon>
        <taxon>Dikarya</taxon>
        <taxon>Basidiomycota</taxon>
        <taxon>Agaricomycotina</taxon>
        <taxon>Agaricomycetes</taxon>
        <taxon>Agaricomycetidae</taxon>
        <taxon>Atheliales</taxon>
        <taxon>Atheliaceae</taxon>
        <taxon>Piloderma</taxon>
    </lineage>
</organism>
<keyword evidence="3" id="KW-1185">Reference proteome</keyword>
<dbReference type="HOGENOM" id="CLU_126710_0_0_1"/>
<protein>
    <recommendedName>
        <fullName evidence="4">Hyaluronan/mRNA-binding protein domain-containing protein</fullName>
    </recommendedName>
</protein>
<reference evidence="3" key="2">
    <citation type="submission" date="2015-01" db="EMBL/GenBank/DDBJ databases">
        <title>Evolutionary Origins and Diversification of the Mycorrhizal Mutualists.</title>
        <authorList>
            <consortium name="DOE Joint Genome Institute"/>
            <consortium name="Mycorrhizal Genomics Consortium"/>
            <person name="Kohler A."/>
            <person name="Kuo A."/>
            <person name="Nagy L.G."/>
            <person name="Floudas D."/>
            <person name="Copeland A."/>
            <person name="Barry K.W."/>
            <person name="Cichocki N."/>
            <person name="Veneault-Fourrey C."/>
            <person name="LaButti K."/>
            <person name="Lindquist E.A."/>
            <person name="Lipzen A."/>
            <person name="Lundell T."/>
            <person name="Morin E."/>
            <person name="Murat C."/>
            <person name="Riley R."/>
            <person name="Ohm R."/>
            <person name="Sun H."/>
            <person name="Tunlid A."/>
            <person name="Henrissat B."/>
            <person name="Grigoriev I.V."/>
            <person name="Hibbett D.S."/>
            <person name="Martin F."/>
        </authorList>
    </citation>
    <scope>NUCLEOTIDE SEQUENCE [LARGE SCALE GENOMIC DNA]</scope>
    <source>
        <strain evidence="3">F 1598</strain>
    </source>
</reference>
<dbReference type="STRING" id="765440.A0A0C3B949"/>
<evidence type="ECO:0000256" key="1">
    <source>
        <dbReference type="SAM" id="MobiDB-lite"/>
    </source>
</evidence>
<feature type="compositionally biased region" description="Basic and acidic residues" evidence="1">
    <location>
        <begin position="13"/>
        <end position="35"/>
    </location>
</feature>
<proteinExistence type="predicted"/>
<evidence type="ECO:0000313" key="2">
    <source>
        <dbReference type="EMBL" id="KIM82823.1"/>
    </source>
</evidence>
<dbReference type="AlphaFoldDB" id="A0A0C3B949"/>
<dbReference type="OrthoDB" id="2562681at2759"/>
<name>A0A0C3B949_PILCF</name>
<evidence type="ECO:0008006" key="4">
    <source>
        <dbReference type="Google" id="ProtNLM"/>
    </source>
</evidence>
<reference evidence="2 3" key="1">
    <citation type="submission" date="2014-04" db="EMBL/GenBank/DDBJ databases">
        <authorList>
            <consortium name="DOE Joint Genome Institute"/>
            <person name="Kuo A."/>
            <person name="Tarkka M."/>
            <person name="Buscot F."/>
            <person name="Kohler A."/>
            <person name="Nagy L.G."/>
            <person name="Floudas D."/>
            <person name="Copeland A."/>
            <person name="Barry K.W."/>
            <person name="Cichocki N."/>
            <person name="Veneault-Fourrey C."/>
            <person name="LaButti K."/>
            <person name="Lindquist E.A."/>
            <person name="Lipzen A."/>
            <person name="Lundell T."/>
            <person name="Morin E."/>
            <person name="Murat C."/>
            <person name="Sun H."/>
            <person name="Tunlid A."/>
            <person name="Henrissat B."/>
            <person name="Grigoriev I.V."/>
            <person name="Hibbett D.S."/>
            <person name="Martin F."/>
            <person name="Nordberg H.P."/>
            <person name="Cantor M.N."/>
            <person name="Hua S.X."/>
        </authorList>
    </citation>
    <scope>NUCLEOTIDE SEQUENCE [LARGE SCALE GENOMIC DNA]</scope>
    <source>
        <strain evidence="2 3">F 1598</strain>
    </source>
</reference>
<dbReference type="EMBL" id="KN832993">
    <property type="protein sequence ID" value="KIM82823.1"/>
    <property type="molecule type" value="Genomic_DNA"/>
</dbReference>
<sequence>MTRTARAAFPRAILKDRSESKSGHRDDKHVRKDGAGAHGWGSLADEKAHEEAGLRDEQLEFYEELDYKEYSKPAFAEVVKLDALEGTASSSSTSEEDLENARVFRKNALKGQGIDLAAIARTSMAVSTSPTSPTLMRPVTVTNGADTSVLTAV</sequence>
<dbReference type="InParanoid" id="A0A0C3B949"/>
<evidence type="ECO:0000313" key="3">
    <source>
        <dbReference type="Proteomes" id="UP000054166"/>
    </source>
</evidence>
<gene>
    <name evidence="2" type="ORF">PILCRDRAFT_820106</name>
</gene>
<accession>A0A0C3B949</accession>
<feature type="region of interest" description="Disordered" evidence="1">
    <location>
        <begin position="1"/>
        <end position="52"/>
    </location>
</feature>
<dbReference type="Proteomes" id="UP000054166">
    <property type="component" value="Unassembled WGS sequence"/>
</dbReference>